<keyword evidence="9" id="KW-1185">Reference proteome</keyword>
<dbReference type="InterPro" id="IPR051817">
    <property type="entry name" value="FDH_cytochrome_b556_subunit"/>
</dbReference>
<evidence type="ECO:0000256" key="5">
    <source>
        <dbReference type="ARBA" id="ARBA00023136"/>
    </source>
</evidence>
<dbReference type="Proteomes" id="UP000503840">
    <property type="component" value="Unassembled WGS sequence"/>
</dbReference>
<keyword evidence="5 6" id="KW-0472">Membrane</keyword>
<dbReference type="AlphaFoldDB" id="A0A7J0BKC1"/>
<feature type="transmembrane region" description="Helical" evidence="6">
    <location>
        <begin position="59"/>
        <end position="80"/>
    </location>
</feature>
<sequence length="240" mass="26588">MRMYKRHDRSDIFIHWFNAVCWFLLLVTGVGLIHNPALNPFGDAFPQVLRGMVGGGGNLLLVHEIIGVAWIFGFVGYILVNPRGAACFLREVFAVSPDRDMPWMFRKLVLMTLGEKALKAMGQPSALLPQGYYNMGQKGFGQVSVIGGIVIAVTGVIMLLSDVYFTADATVAVSWAVTLHYLAVGVVFAGLLVHIYMAAISPDERPGFRSMFTGSVPEEYAKHHHRLWYEREKARAADGE</sequence>
<evidence type="ECO:0000256" key="1">
    <source>
        <dbReference type="ARBA" id="ARBA00004651"/>
    </source>
</evidence>
<comment type="subcellular location">
    <subcellularLocation>
        <location evidence="1">Cell membrane</location>
        <topology evidence="1">Multi-pass membrane protein</topology>
    </subcellularLocation>
</comment>
<dbReference type="Pfam" id="PF01292">
    <property type="entry name" value="Ni_hydr_CYTB"/>
    <property type="match status" value="1"/>
</dbReference>
<feature type="domain" description="Cytochrome b561 bacterial/Ni-hydrogenase" evidence="7">
    <location>
        <begin position="6"/>
        <end position="214"/>
    </location>
</feature>
<proteinExistence type="predicted"/>
<organism evidence="8 9">
    <name type="scientific">Desulfovibrio subterraneus</name>
    <dbReference type="NCBI Taxonomy" id="2718620"/>
    <lineage>
        <taxon>Bacteria</taxon>
        <taxon>Pseudomonadati</taxon>
        <taxon>Thermodesulfobacteriota</taxon>
        <taxon>Desulfovibrionia</taxon>
        <taxon>Desulfovibrionales</taxon>
        <taxon>Desulfovibrionaceae</taxon>
        <taxon>Desulfovibrio</taxon>
    </lineage>
</organism>
<feature type="transmembrane region" description="Helical" evidence="6">
    <location>
        <begin position="12"/>
        <end position="33"/>
    </location>
</feature>
<feature type="transmembrane region" description="Helical" evidence="6">
    <location>
        <begin position="179"/>
        <end position="199"/>
    </location>
</feature>
<protein>
    <submittedName>
        <fullName evidence="8">Formate dehydrogenase subunit gamma</fullName>
    </submittedName>
</protein>
<dbReference type="GO" id="GO:0009326">
    <property type="term" value="C:formate dehydrogenase complex"/>
    <property type="evidence" value="ECO:0007669"/>
    <property type="project" value="TreeGrafter"/>
</dbReference>
<dbReference type="GO" id="GO:0022904">
    <property type="term" value="P:respiratory electron transport chain"/>
    <property type="evidence" value="ECO:0007669"/>
    <property type="project" value="InterPro"/>
</dbReference>
<dbReference type="EMBL" id="BLVO01000013">
    <property type="protein sequence ID" value="GFM33691.1"/>
    <property type="molecule type" value="Genomic_DNA"/>
</dbReference>
<evidence type="ECO:0000256" key="3">
    <source>
        <dbReference type="ARBA" id="ARBA00022692"/>
    </source>
</evidence>
<dbReference type="PANTHER" id="PTHR30074:SF6">
    <property type="entry name" value="FORMATE DEHYDROGENASE GAMMA SUBUNIT"/>
    <property type="match status" value="1"/>
</dbReference>
<keyword evidence="4 6" id="KW-1133">Transmembrane helix</keyword>
<dbReference type="SUPFAM" id="SSF81342">
    <property type="entry name" value="Transmembrane di-heme cytochromes"/>
    <property type="match status" value="1"/>
</dbReference>
<evidence type="ECO:0000313" key="8">
    <source>
        <dbReference type="EMBL" id="GFM33691.1"/>
    </source>
</evidence>
<evidence type="ECO:0000256" key="2">
    <source>
        <dbReference type="ARBA" id="ARBA00022475"/>
    </source>
</evidence>
<dbReference type="GO" id="GO:0009061">
    <property type="term" value="P:anaerobic respiration"/>
    <property type="evidence" value="ECO:0007669"/>
    <property type="project" value="TreeGrafter"/>
</dbReference>
<keyword evidence="3 6" id="KW-0812">Transmembrane</keyword>
<dbReference type="Gene3D" id="1.20.950.20">
    <property type="entry name" value="Transmembrane di-heme cytochromes, Chain C"/>
    <property type="match status" value="1"/>
</dbReference>
<keyword evidence="2" id="KW-1003">Cell membrane</keyword>
<dbReference type="InterPro" id="IPR016174">
    <property type="entry name" value="Di-haem_cyt_TM"/>
</dbReference>
<dbReference type="GO" id="GO:0015944">
    <property type="term" value="P:formate oxidation"/>
    <property type="evidence" value="ECO:0007669"/>
    <property type="project" value="TreeGrafter"/>
</dbReference>
<evidence type="ECO:0000313" key="9">
    <source>
        <dbReference type="Proteomes" id="UP000503840"/>
    </source>
</evidence>
<dbReference type="GO" id="GO:0009055">
    <property type="term" value="F:electron transfer activity"/>
    <property type="evidence" value="ECO:0007669"/>
    <property type="project" value="InterPro"/>
</dbReference>
<evidence type="ECO:0000256" key="6">
    <source>
        <dbReference type="SAM" id="Phobius"/>
    </source>
</evidence>
<accession>A0A7J0BKC1</accession>
<comment type="caution">
    <text evidence="8">The sequence shown here is derived from an EMBL/GenBank/DDBJ whole genome shotgun (WGS) entry which is preliminary data.</text>
</comment>
<dbReference type="GO" id="GO:0005886">
    <property type="term" value="C:plasma membrane"/>
    <property type="evidence" value="ECO:0007669"/>
    <property type="project" value="UniProtKB-SubCell"/>
</dbReference>
<reference evidence="8 9" key="1">
    <citation type="submission" date="2020-05" db="EMBL/GenBank/DDBJ databases">
        <title>Draft genome sequence of Desulfovibrio sp. strain HN2T.</title>
        <authorList>
            <person name="Ueno A."/>
            <person name="Tamazawa S."/>
            <person name="Tamamura S."/>
            <person name="Murakami T."/>
            <person name="Kiyama T."/>
            <person name="Inomata H."/>
            <person name="Amano Y."/>
            <person name="Miyakawa K."/>
            <person name="Tamaki H."/>
            <person name="Naganuma T."/>
            <person name="Kaneko K."/>
        </authorList>
    </citation>
    <scope>NUCLEOTIDE SEQUENCE [LARGE SCALE GENOMIC DNA]</scope>
    <source>
        <strain evidence="8 9">HN2</strain>
    </source>
</reference>
<feature type="transmembrane region" description="Helical" evidence="6">
    <location>
        <begin position="143"/>
        <end position="167"/>
    </location>
</feature>
<dbReference type="PANTHER" id="PTHR30074">
    <property type="entry name" value="FORMATE DEHYDROGENASE, NITRATE-INDUCIBLE, CYTOCHROME B556 FDN SUBUNIT"/>
    <property type="match status" value="1"/>
</dbReference>
<gene>
    <name evidence="8" type="primary">fdoI</name>
    <name evidence="8" type="ORF">DSM101010T_20560</name>
</gene>
<dbReference type="RefSeq" id="WP_174405331.1">
    <property type="nucleotide sequence ID" value="NZ_BLVO01000013.1"/>
</dbReference>
<dbReference type="InterPro" id="IPR011577">
    <property type="entry name" value="Cyt_b561_bac/Ni-Hgenase"/>
</dbReference>
<dbReference type="GO" id="GO:0036397">
    <property type="term" value="F:formate dehydrogenase (quinone) activity"/>
    <property type="evidence" value="ECO:0007669"/>
    <property type="project" value="TreeGrafter"/>
</dbReference>
<evidence type="ECO:0000256" key="4">
    <source>
        <dbReference type="ARBA" id="ARBA00022989"/>
    </source>
</evidence>
<name>A0A7J0BKC1_9BACT</name>
<evidence type="ECO:0000259" key="7">
    <source>
        <dbReference type="Pfam" id="PF01292"/>
    </source>
</evidence>